<keyword evidence="3" id="KW-1185">Reference proteome</keyword>
<dbReference type="OrthoDB" id="10013989at2"/>
<feature type="compositionally biased region" description="Low complexity" evidence="1">
    <location>
        <begin position="148"/>
        <end position="164"/>
    </location>
</feature>
<evidence type="ECO:0000256" key="1">
    <source>
        <dbReference type="SAM" id="MobiDB-lite"/>
    </source>
</evidence>
<feature type="region of interest" description="Disordered" evidence="1">
    <location>
        <begin position="135"/>
        <end position="173"/>
    </location>
</feature>
<reference evidence="2 3" key="1">
    <citation type="journal article" date="2016" name="Antonie Van Leeuwenhoek">
        <title>Nocardia donostiensis sp. nov., isolated from human respiratory specimens.</title>
        <authorList>
            <person name="Ercibengoa M."/>
            <person name="Bell M."/>
            <person name="Marimon J.M."/>
            <person name="Humrighouse B."/>
            <person name="Klenk H.P."/>
            <person name="Potter G."/>
            <person name="Perez-Trallero E."/>
        </authorList>
    </citation>
    <scope>NUCLEOTIDE SEQUENCE [LARGE SCALE GENOMIC DNA]</scope>
    <source>
        <strain evidence="2 3">X1655</strain>
    </source>
</reference>
<accession>A0A1W0B5D6</accession>
<comment type="caution">
    <text evidence="2">The sequence shown here is derived from an EMBL/GenBank/DDBJ whole genome shotgun (WGS) entry which is preliminary data.</text>
</comment>
<evidence type="ECO:0000313" key="2">
    <source>
        <dbReference type="EMBL" id="ONM47883.1"/>
    </source>
</evidence>
<dbReference type="AlphaFoldDB" id="A0A1W0B5D6"/>
<dbReference type="Proteomes" id="UP000188836">
    <property type="component" value="Unassembled WGS sequence"/>
</dbReference>
<organism evidence="2 3">
    <name type="scientific">Nocardia donostiensis</name>
    <dbReference type="NCBI Taxonomy" id="1538463"/>
    <lineage>
        <taxon>Bacteria</taxon>
        <taxon>Bacillati</taxon>
        <taxon>Actinomycetota</taxon>
        <taxon>Actinomycetes</taxon>
        <taxon>Mycobacteriales</taxon>
        <taxon>Nocardiaceae</taxon>
        <taxon>Nocardia</taxon>
    </lineage>
</organism>
<dbReference type="RefSeq" id="WP_077117455.1">
    <property type="nucleotide sequence ID" value="NZ_LOKT01000003.1"/>
</dbReference>
<protein>
    <submittedName>
        <fullName evidence="2">Uncharacterized protein</fullName>
    </submittedName>
</protein>
<sequence>MTFEEFRDEYHQIMAAVAAKEKKGGLDPDHRENYRAVTDEEQALLERDWKAFSRSRGFSEEDITEYERWLELSGQKQELPGAVNDPWRRTHTWKQPGGWETALYLRHVEARMARDGAGTLPPEVLDSYEIAKSERARQAPRLYGGSGPDTAPDTASPTPSTPDESTPDDEDVW</sequence>
<dbReference type="EMBL" id="MUMY01000012">
    <property type="protein sequence ID" value="ONM47883.1"/>
    <property type="molecule type" value="Genomic_DNA"/>
</dbReference>
<gene>
    <name evidence="2" type="ORF">B0T46_14645</name>
</gene>
<name>A0A1W0B5D6_9NOCA</name>
<proteinExistence type="predicted"/>
<evidence type="ECO:0000313" key="3">
    <source>
        <dbReference type="Proteomes" id="UP000188836"/>
    </source>
</evidence>